<feature type="compositionally biased region" description="Basic and acidic residues" evidence="1">
    <location>
        <begin position="31"/>
        <end position="54"/>
    </location>
</feature>
<dbReference type="AlphaFoldDB" id="A0A142EP14"/>
<evidence type="ECO:0000256" key="1">
    <source>
        <dbReference type="SAM" id="MobiDB-lite"/>
    </source>
</evidence>
<sequence length="288" mass="31721">MKMASKETENQQWSDPKDFGLPFVEVKPISKKTELPTDQPKEKPVTKEKSKVKSIDPANGKQEVKEEKQPEIQSAKDAPVNPALLENGKKKPVSSRPEIPASKSSNTWVWIVIFLALAVVSVIVWQLMGGSTDESENTTESESVELAAKEVTPSQETTANLVTADTSQNAINQDSITVTQDSNLNISKPVESGTTIANTAPGSLIRIDSKGPKTRYFIIVSSLPNEKLALEVAGGFAKRSQELYLISPYENSPNYRVAIASFDSWNSASKEMARIKSEYTEDLWILNY</sequence>
<dbReference type="STRING" id="1727163.AO498_10555"/>
<keyword evidence="4" id="KW-1185">Reference proteome</keyword>
<dbReference type="PROSITE" id="PS51724">
    <property type="entry name" value="SPOR"/>
    <property type="match status" value="1"/>
</dbReference>
<feature type="domain" description="SPOR" evidence="2">
    <location>
        <begin position="210"/>
        <end position="288"/>
    </location>
</feature>
<dbReference type="InterPro" id="IPR007730">
    <property type="entry name" value="SPOR-like_dom"/>
</dbReference>
<feature type="compositionally biased region" description="Acidic residues" evidence="1">
    <location>
        <begin position="133"/>
        <end position="143"/>
    </location>
</feature>
<accession>A0A142EP14</accession>
<name>A0A142EP14_9BACT</name>
<reference evidence="4" key="1">
    <citation type="submission" date="2015-09" db="EMBL/GenBank/DDBJ databases">
        <title>Complete sequence of Algoriphagus sp. M8-2.</title>
        <authorList>
            <person name="Shintani M."/>
        </authorList>
    </citation>
    <scope>NUCLEOTIDE SEQUENCE [LARGE SCALE GENOMIC DNA]</scope>
    <source>
        <strain evidence="4">M8-2</strain>
    </source>
</reference>
<evidence type="ECO:0000313" key="4">
    <source>
        <dbReference type="Proteomes" id="UP000073816"/>
    </source>
</evidence>
<reference evidence="3 4" key="2">
    <citation type="journal article" date="2016" name="Genome Announc.">
        <title>Complete Genome Sequence of Algoriphagus sp. Strain M8-2, Isolated from a Brackish Lake.</title>
        <authorList>
            <person name="Muraguchi Y."/>
            <person name="Kushimoto K."/>
            <person name="Ohtsubo Y."/>
            <person name="Suzuki T."/>
            <person name="Dohra H."/>
            <person name="Kimbara K."/>
            <person name="Shintani M."/>
        </authorList>
    </citation>
    <scope>NUCLEOTIDE SEQUENCE [LARGE SCALE GENOMIC DNA]</scope>
    <source>
        <strain evidence="3 4">M8-2</strain>
    </source>
</reference>
<dbReference type="Proteomes" id="UP000073816">
    <property type="component" value="Chromosome"/>
</dbReference>
<dbReference type="EMBL" id="CP012836">
    <property type="protein sequence ID" value="AMQ56869.1"/>
    <property type="molecule type" value="Genomic_DNA"/>
</dbReference>
<feature type="region of interest" description="Disordered" evidence="1">
    <location>
        <begin position="1"/>
        <end position="101"/>
    </location>
</feature>
<dbReference type="KEGG" id="alm:AO498_10555"/>
<evidence type="ECO:0000259" key="2">
    <source>
        <dbReference type="PROSITE" id="PS51724"/>
    </source>
</evidence>
<protein>
    <recommendedName>
        <fullName evidence="2">SPOR domain-containing protein</fullName>
    </recommendedName>
</protein>
<dbReference type="PATRIC" id="fig|1727163.4.peg.2202"/>
<feature type="region of interest" description="Disordered" evidence="1">
    <location>
        <begin position="131"/>
        <end position="156"/>
    </location>
</feature>
<evidence type="ECO:0000313" key="3">
    <source>
        <dbReference type="EMBL" id="AMQ56869.1"/>
    </source>
</evidence>
<organism evidence="3 4">
    <name type="scientific">Algoriphagus sanaruensis</name>
    <dbReference type="NCBI Taxonomy" id="1727163"/>
    <lineage>
        <taxon>Bacteria</taxon>
        <taxon>Pseudomonadati</taxon>
        <taxon>Bacteroidota</taxon>
        <taxon>Cytophagia</taxon>
        <taxon>Cytophagales</taxon>
        <taxon>Cyclobacteriaceae</taxon>
        <taxon>Algoriphagus</taxon>
    </lineage>
</organism>
<proteinExistence type="predicted"/>
<gene>
    <name evidence="3" type="ORF">AO498_10555</name>
</gene>
<dbReference type="GO" id="GO:0042834">
    <property type="term" value="F:peptidoglycan binding"/>
    <property type="evidence" value="ECO:0007669"/>
    <property type="project" value="InterPro"/>
</dbReference>